<feature type="transmembrane region" description="Helical" evidence="6">
    <location>
        <begin position="337"/>
        <end position="355"/>
    </location>
</feature>
<name>A0A8G1EHT4_9EURY</name>
<evidence type="ECO:0000256" key="4">
    <source>
        <dbReference type="ARBA" id="ARBA00022989"/>
    </source>
</evidence>
<evidence type="ECO:0000256" key="3">
    <source>
        <dbReference type="ARBA" id="ARBA00022692"/>
    </source>
</evidence>
<evidence type="ECO:0000313" key="9">
    <source>
        <dbReference type="Proteomes" id="UP000826709"/>
    </source>
</evidence>
<dbReference type="KEGG" id="mfk:E2N92_13255"/>
<evidence type="ECO:0000256" key="5">
    <source>
        <dbReference type="ARBA" id="ARBA00023136"/>
    </source>
</evidence>
<evidence type="ECO:0000259" key="7">
    <source>
        <dbReference type="Pfam" id="PF00482"/>
    </source>
</evidence>
<dbReference type="InterPro" id="IPR018076">
    <property type="entry name" value="T2SS_GspF_dom"/>
</dbReference>
<keyword evidence="2" id="KW-1003">Cell membrane</keyword>
<evidence type="ECO:0000313" key="8">
    <source>
        <dbReference type="EMBL" id="QYZ80327.1"/>
    </source>
</evidence>
<keyword evidence="3 6" id="KW-0812">Transmembrane</keyword>
<evidence type="ECO:0000256" key="2">
    <source>
        <dbReference type="ARBA" id="ARBA00022475"/>
    </source>
</evidence>
<dbReference type="GO" id="GO:0005886">
    <property type="term" value="C:plasma membrane"/>
    <property type="evidence" value="ECO:0007669"/>
    <property type="project" value="UniProtKB-SubCell"/>
</dbReference>
<dbReference type="Pfam" id="PF00482">
    <property type="entry name" value="T2SSF"/>
    <property type="match status" value="2"/>
</dbReference>
<evidence type="ECO:0000256" key="1">
    <source>
        <dbReference type="ARBA" id="ARBA00004651"/>
    </source>
</evidence>
<feature type="domain" description="Type II secretion system protein GspF" evidence="7">
    <location>
        <begin position="405"/>
        <end position="522"/>
    </location>
</feature>
<organism evidence="8 9">
    <name type="scientific">Methanofollis formosanus</name>
    <dbReference type="NCBI Taxonomy" id="299308"/>
    <lineage>
        <taxon>Archaea</taxon>
        <taxon>Methanobacteriati</taxon>
        <taxon>Methanobacteriota</taxon>
        <taxon>Stenosarchaea group</taxon>
        <taxon>Methanomicrobia</taxon>
        <taxon>Methanomicrobiales</taxon>
        <taxon>Methanomicrobiaceae</taxon>
        <taxon>Methanofollis</taxon>
    </lineage>
</organism>
<keyword evidence="5 6" id="KW-0472">Membrane</keyword>
<feature type="transmembrane region" description="Helical" evidence="6">
    <location>
        <begin position="579"/>
        <end position="598"/>
    </location>
</feature>
<comment type="subcellular location">
    <subcellularLocation>
        <location evidence="1">Cell membrane</location>
        <topology evidence="1">Multi-pass membrane protein</topology>
    </subcellularLocation>
</comment>
<dbReference type="InterPro" id="IPR042094">
    <property type="entry name" value="T2SS_GspF_sf"/>
</dbReference>
<dbReference type="PANTHER" id="PTHR35402:SF1">
    <property type="entry name" value="TYPE II SECRETION SYSTEM PROTEIN GSPF DOMAIN-CONTAINING PROTEIN"/>
    <property type="match status" value="1"/>
</dbReference>
<sequence>MNGTLFSRLSGGDELARSLQAAHIPIPAGKYSRMGLVVTLLAGFVYLCGVLFLALYGIEVNIVPVLPYGVTVLLGFFVLVGGIYGATYSYPALLARGRKAQIDLDLPYAITYMQALSSTVTLYDIFRHVYEAGDLYGEVSKECGLIVRDVELFGLDLLTAMRNVQEVTPSENFKELLNDLALVSRSGGNLTHFFDSKSETYRELARQELDALLQILEMIAEIYVTAFVAGPIAIIIMLVAQNLTGQSQLEGVMPLMYIGLPLGAMALIFILYILLPSDNLEVAHREVREAEYTAEILDRDSLEEPDEKFLKHLESRKRWLRLMDILRHPFRFFISDYQVGAVIGAALAAVVTLQFRAGAFNAVFPAYTTEAFLCVVIIAAVFPVMIAYEARRRYAMKVESQLPEFLREIADMRDVGMTLQGAIFMIAQSKMGVLSSEVRVVSEELRWGSSISSALVRMEERIGLVSVKRAISLLVRASEVTDYIREILTIAISDLEHYLKMKTKRLNVSFVYLAVIYLSFGIYLYSAYQMNVAFVSSFEAYDVTFDLTSNISDMFHIAIILGFFSGIMAGQLSSNNVLAGLKHASVFLAASVVLFIFIL</sequence>
<feature type="transmembrane region" description="Helical" evidence="6">
    <location>
        <begin position="510"/>
        <end position="528"/>
    </location>
</feature>
<reference evidence="8" key="2">
    <citation type="submission" date="2019-03" db="EMBL/GenBank/DDBJ databases">
        <authorList>
            <person name="Chen S.-C."/>
            <person name="Wu S.-Y."/>
            <person name="Lai M.-C."/>
        </authorList>
    </citation>
    <scope>NUCLEOTIDE SEQUENCE</scope>
    <source>
        <strain evidence="8">ML15</strain>
    </source>
</reference>
<dbReference type="Gene3D" id="1.20.81.30">
    <property type="entry name" value="Type II secretion system (T2SS), domain F"/>
    <property type="match status" value="1"/>
</dbReference>
<dbReference type="PANTHER" id="PTHR35402">
    <property type="entry name" value="INTEGRAL MEMBRANE PROTEIN-RELATED"/>
    <property type="match status" value="1"/>
</dbReference>
<dbReference type="RefSeq" id="WP_220681639.1">
    <property type="nucleotide sequence ID" value="NZ_CP037968.1"/>
</dbReference>
<keyword evidence="4 6" id="KW-1133">Transmembrane helix</keyword>
<feature type="transmembrane region" description="Helical" evidence="6">
    <location>
        <begin position="36"/>
        <end position="58"/>
    </location>
</feature>
<accession>A0A8G1EHT4</accession>
<dbReference type="OrthoDB" id="12374at2157"/>
<dbReference type="InterPro" id="IPR056569">
    <property type="entry name" value="ArlJ-like"/>
</dbReference>
<feature type="transmembrane region" description="Helical" evidence="6">
    <location>
        <begin position="367"/>
        <end position="388"/>
    </location>
</feature>
<dbReference type="EMBL" id="CP037968">
    <property type="protein sequence ID" value="QYZ80327.1"/>
    <property type="molecule type" value="Genomic_DNA"/>
</dbReference>
<keyword evidence="9" id="KW-1185">Reference proteome</keyword>
<feature type="domain" description="Type II secretion system protein GspF" evidence="7">
    <location>
        <begin position="116"/>
        <end position="237"/>
    </location>
</feature>
<dbReference type="Proteomes" id="UP000826709">
    <property type="component" value="Chromosome"/>
</dbReference>
<feature type="transmembrane region" description="Helical" evidence="6">
    <location>
        <begin position="255"/>
        <end position="275"/>
    </location>
</feature>
<feature type="transmembrane region" description="Helical" evidence="6">
    <location>
        <begin position="70"/>
        <end position="90"/>
    </location>
</feature>
<reference evidence="8" key="1">
    <citation type="journal article" date="2005" name="Int. J. Syst. Evol. Microbiol.">
        <title>Methanofollis formosanus sp. nov., isolated from a fish pond.</title>
        <authorList>
            <person name="Wu S.Y."/>
            <person name="Chen S.C."/>
            <person name="Lai M.C."/>
        </authorList>
    </citation>
    <scope>NUCLEOTIDE SEQUENCE</scope>
    <source>
        <strain evidence="8">ML15</strain>
    </source>
</reference>
<feature type="transmembrane region" description="Helical" evidence="6">
    <location>
        <begin position="554"/>
        <end position="572"/>
    </location>
</feature>
<protein>
    <submittedName>
        <fullName evidence="8">Secretion system protein</fullName>
    </submittedName>
</protein>
<dbReference type="AlphaFoldDB" id="A0A8G1EHT4"/>
<proteinExistence type="predicted"/>
<feature type="transmembrane region" description="Helical" evidence="6">
    <location>
        <begin position="222"/>
        <end position="243"/>
    </location>
</feature>
<evidence type="ECO:0000256" key="6">
    <source>
        <dbReference type="SAM" id="Phobius"/>
    </source>
</evidence>
<gene>
    <name evidence="8" type="ORF">E2N92_13255</name>
</gene>